<dbReference type="EMBL" id="DTPI01000023">
    <property type="protein sequence ID" value="HGE66161.1"/>
    <property type="molecule type" value="Genomic_DNA"/>
</dbReference>
<keyword evidence="1" id="KW-0238">DNA-binding</keyword>
<evidence type="ECO:0000259" key="2">
    <source>
        <dbReference type="Pfam" id="PF07282"/>
    </source>
</evidence>
<evidence type="ECO:0000313" key="3">
    <source>
        <dbReference type="EMBL" id="HGE66161.1"/>
    </source>
</evidence>
<dbReference type="NCBIfam" id="NF040570">
    <property type="entry name" value="guided_TnpB"/>
    <property type="match status" value="1"/>
</dbReference>
<feature type="domain" description="Cas12f1-like TNB" evidence="2">
    <location>
        <begin position="102"/>
        <end position="165"/>
    </location>
</feature>
<dbReference type="Pfam" id="PF07282">
    <property type="entry name" value="Cas12f1-like_TNB"/>
    <property type="match status" value="1"/>
</dbReference>
<protein>
    <recommendedName>
        <fullName evidence="2">Cas12f1-like TNB domain-containing protein</fullName>
    </recommendedName>
</protein>
<dbReference type="SUPFAM" id="SSF75712">
    <property type="entry name" value="Rad50 coiled-coil Zn hook"/>
    <property type="match status" value="1"/>
</dbReference>
<proteinExistence type="predicted"/>
<name>A0A7C3YGX4_9EURY</name>
<dbReference type="GO" id="GO:0003677">
    <property type="term" value="F:DNA binding"/>
    <property type="evidence" value="ECO:0007669"/>
    <property type="project" value="UniProtKB-KW"/>
</dbReference>
<accession>A0A7C3YGX4</accession>
<comment type="caution">
    <text evidence="3">The sequence shown here is derived from an EMBL/GenBank/DDBJ whole genome shotgun (WGS) entry which is preliminary data.</text>
</comment>
<sequence>MSTNPHILRVDHELRTIHTTYFCIRRIQKLAKFKPKTAERLMKKYSGRERRKVTDLCHKISRKIIDFAKQHGFSIVMENLRGIRNNINKGRMLNRRLHSWNFRRLQFYIDYKAKLEGLPVEYVNPKGTSSLCPVCGGKLAPNGHRRVKCDCGYEQDRDVTACLNMLRMRGVPFPLKALDEFERGKAVRVADSRNGSKALDAPTADATATCFTHHIIQRSL</sequence>
<dbReference type="InterPro" id="IPR010095">
    <property type="entry name" value="Cas12f1-like_TNB"/>
</dbReference>
<organism evidence="3">
    <name type="scientific">Geoglobus ahangari</name>
    <dbReference type="NCBI Taxonomy" id="113653"/>
    <lineage>
        <taxon>Archaea</taxon>
        <taxon>Methanobacteriati</taxon>
        <taxon>Methanobacteriota</taxon>
        <taxon>Archaeoglobi</taxon>
        <taxon>Archaeoglobales</taxon>
        <taxon>Archaeoglobaceae</taxon>
        <taxon>Geoglobus</taxon>
    </lineage>
</organism>
<dbReference type="AlphaFoldDB" id="A0A7C3YGX4"/>
<reference evidence="3" key="1">
    <citation type="journal article" date="2020" name="mSystems">
        <title>Genome- and Community-Level Interaction Insights into Carbon Utilization and Element Cycling Functions of Hydrothermarchaeota in Hydrothermal Sediment.</title>
        <authorList>
            <person name="Zhou Z."/>
            <person name="Liu Y."/>
            <person name="Xu W."/>
            <person name="Pan J."/>
            <person name="Luo Z.H."/>
            <person name="Li M."/>
        </authorList>
    </citation>
    <scope>NUCLEOTIDE SEQUENCE [LARGE SCALE GENOMIC DNA]</scope>
    <source>
        <strain evidence="3">SpSt-97</strain>
    </source>
</reference>
<gene>
    <name evidence="3" type="ORF">ENX77_03415</name>
</gene>
<dbReference type="NCBIfam" id="TIGR01766">
    <property type="entry name" value="IS200/IS605 family accessory protein TnpB-like domain"/>
    <property type="match status" value="1"/>
</dbReference>
<evidence type="ECO:0000256" key="1">
    <source>
        <dbReference type="ARBA" id="ARBA00023125"/>
    </source>
</evidence>